<evidence type="ECO:0000313" key="3">
    <source>
        <dbReference type="Proteomes" id="UP000509383"/>
    </source>
</evidence>
<dbReference type="GO" id="GO:0006355">
    <property type="term" value="P:regulation of DNA-templated transcription"/>
    <property type="evidence" value="ECO:0007669"/>
    <property type="project" value="InterPro"/>
</dbReference>
<evidence type="ECO:0000313" key="2">
    <source>
        <dbReference type="EMBL" id="GJN52410.1"/>
    </source>
</evidence>
<reference evidence="1 3" key="1">
    <citation type="submission" date="2020-05" db="EMBL/GenBank/DDBJ databases">
        <title>Characterization of novel class B3 metallo-beta-lactamase from novel Pseudomonas species.</title>
        <authorList>
            <person name="Yamada K."/>
            <person name="Aoki K."/>
            <person name="Ishii Y."/>
        </authorList>
    </citation>
    <scope>NUCLEOTIDE SEQUENCE [LARGE SCALE GENOMIC DNA]</scope>
    <source>
        <strain evidence="1 3">TUM18999</strain>
        <strain evidence="2 4">TUM20286</strain>
    </source>
</reference>
<evidence type="ECO:0008006" key="5">
    <source>
        <dbReference type="Google" id="ProtNLM"/>
    </source>
</evidence>
<dbReference type="Proteomes" id="UP001054892">
    <property type="component" value="Unassembled WGS sequence"/>
</dbReference>
<name>A0A6J4E4Q4_9PSED</name>
<dbReference type="EMBL" id="BQKM01000003">
    <property type="protein sequence ID" value="GJN52410.1"/>
    <property type="molecule type" value="Genomic_DNA"/>
</dbReference>
<dbReference type="InterPro" id="IPR052991">
    <property type="entry name" value="Non-func_TypeII_TA_Antitoxin"/>
</dbReference>
<protein>
    <recommendedName>
        <fullName evidence="5">Ribbon-helix-helix protein, CopG family</fullName>
    </recommendedName>
</protein>
<proteinExistence type="predicted"/>
<accession>A0A6J4E4Q4</accession>
<organism evidence="1 3">
    <name type="scientific">Pseudomonas tohonis</name>
    <dbReference type="NCBI Taxonomy" id="2725477"/>
    <lineage>
        <taxon>Bacteria</taxon>
        <taxon>Pseudomonadati</taxon>
        <taxon>Pseudomonadota</taxon>
        <taxon>Gammaproteobacteria</taxon>
        <taxon>Pseudomonadales</taxon>
        <taxon>Pseudomonadaceae</taxon>
        <taxon>Pseudomonas</taxon>
    </lineage>
</organism>
<dbReference type="Proteomes" id="UP000509383">
    <property type="component" value="Chromosome"/>
</dbReference>
<dbReference type="PANTHER" id="PTHR40688">
    <property type="match status" value="1"/>
</dbReference>
<dbReference type="EMBL" id="AP023189">
    <property type="protein sequence ID" value="BCG24236.1"/>
    <property type="molecule type" value="Genomic_DNA"/>
</dbReference>
<dbReference type="RefSeq" id="WP_173180035.1">
    <property type="nucleotide sequence ID" value="NZ_AP023189.1"/>
</dbReference>
<evidence type="ECO:0000313" key="1">
    <source>
        <dbReference type="EMBL" id="BCG24236.1"/>
    </source>
</evidence>
<dbReference type="InterPro" id="IPR010985">
    <property type="entry name" value="Ribbon_hlx_hlx"/>
</dbReference>
<sequence length="79" mass="8833">MSLVSLTISEKVAQYLASLAKATGRSEDSLAEEALWQYLHREVWQLAETERALKEADAGDFANDEEVQAVLEKWSGNAY</sequence>
<dbReference type="KEGG" id="ptw:TUM18999_24270"/>
<dbReference type="AlphaFoldDB" id="A0A6J4E4Q4"/>
<dbReference type="PANTHER" id="PTHR40688:SF2">
    <property type="entry name" value="RIBBON-HELIX-HELIX PROTEIN COPG DOMAIN-CONTAINING PROTEIN"/>
    <property type="match status" value="1"/>
</dbReference>
<evidence type="ECO:0000313" key="4">
    <source>
        <dbReference type="Proteomes" id="UP001054892"/>
    </source>
</evidence>
<keyword evidence="4" id="KW-1185">Reference proteome</keyword>
<dbReference type="SUPFAM" id="SSF47598">
    <property type="entry name" value="Ribbon-helix-helix"/>
    <property type="match status" value="1"/>
</dbReference>
<gene>
    <name evidence="1" type="ORF">TUM18999_24270</name>
    <name evidence="2" type="ORF">TUM20286_21620</name>
</gene>